<proteinExistence type="predicted"/>
<sequence length="132" mass="15064">MPSIASLDNVYALLDPNVLVGTENQLAIVQSMTTTMKLQMLLHYQLQSPTFQLLKTKEWKSIVGTEIHPTKADIRTGEQHVSMSQILKKCLVFRKIEAIFDLEKPGSILVEWMGKEYDQRTMLSKNDIQEAL</sequence>
<keyword evidence="2" id="KW-1185">Reference proteome</keyword>
<dbReference type="Proteomes" id="UP001465976">
    <property type="component" value="Unassembled WGS sequence"/>
</dbReference>
<reference evidence="1 2" key="1">
    <citation type="submission" date="2024-02" db="EMBL/GenBank/DDBJ databases">
        <title>A draft genome for the cacao thread blight pathogen Marasmius crinis-equi.</title>
        <authorList>
            <person name="Cohen S.P."/>
            <person name="Baruah I.K."/>
            <person name="Amoako-Attah I."/>
            <person name="Bukari Y."/>
            <person name="Meinhardt L.W."/>
            <person name="Bailey B.A."/>
        </authorList>
    </citation>
    <scope>NUCLEOTIDE SEQUENCE [LARGE SCALE GENOMIC DNA]</scope>
    <source>
        <strain evidence="1 2">GH-76</strain>
    </source>
</reference>
<gene>
    <name evidence="1" type="ORF">V5O48_015418</name>
</gene>
<accession>A0ABR3EUM1</accession>
<name>A0ABR3EUM1_9AGAR</name>
<dbReference type="EMBL" id="JBAHYK010001846">
    <property type="protein sequence ID" value="KAL0566592.1"/>
    <property type="molecule type" value="Genomic_DNA"/>
</dbReference>
<evidence type="ECO:0000313" key="1">
    <source>
        <dbReference type="EMBL" id="KAL0566592.1"/>
    </source>
</evidence>
<protein>
    <submittedName>
        <fullName evidence="1">Uncharacterized protein</fullName>
    </submittedName>
</protein>
<organism evidence="1 2">
    <name type="scientific">Marasmius crinis-equi</name>
    <dbReference type="NCBI Taxonomy" id="585013"/>
    <lineage>
        <taxon>Eukaryota</taxon>
        <taxon>Fungi</taxon>
        <taxon>Dikarya</taxon>
        <taxon>Basidiomycota</taxon>
        <taxon>Agaricomycotina</taxon>
        <taxon>Agaricomycetes</taxon>
        <taxon>Agaricomycetidae</taxon>
        <taxon>Agaricales</taxon>
        <taxon>Marasmiineae</taxon>
        <taxon>Marasmiaceae</taxon>
        <taxon>Marasmius</taxon>
    </lineage>
</organism>
<evidence type="ECO:0000313" key="2">
    <source>
        <dbReference type="Proteomes" id="UP001465976"/>
    </source>
</evidence>
<comment type="caution">
    <text evidence="1">The sequence shown here is derived from an EMBL/GenBank/DDBJ whole genome shotgun (WGS) entry which is preliminary data.</text>
</comment>